<dbReference type="InterPro" id="IPR029052">
    <property type="entry name" value="Metallo-depent_PP-like"/>
</dbReference>
<dbReference type="Proteomes" id="UP000628079">
    <property type="component" value="Unassembled WGS sequence"/>
</dbReference>
<comment type="similarity">
    <text evidence="1 7">Belongs to the SbcD family.</text>
</comment>
<keyword evidence="6 7" id="KW-0269">Exonuclease</keyword>
<gene>
    <name evidence="7 10" type="primary">sbcD</name>
    <name evidence="10" type="ORF">GCM10011314_01610</name>
</gene>
<comment type="function">
    <text evidence="7">SbcCD cleaves DNA hairpin structures. These structures can inhibit DNA replication and are intermediates in certain DNA recombination reactions. The complex acts as a 3'-&gt;5' double strand exonuclease that can open hairpins. It also has a 5' single-strand endonuclease activity.</text>
</comment>
<dbReference type="InterPro" id="IPR050535">
    <property type="entry name" value="DNA_Repair-Maintenance_Comp"/>
</dbReference>
<dbReference type="GO" id="GO:0008408">
    <property type="term" value="F:3'-5' exonuclease activity"/>
    <property type="evidence" value="ECO:0007669"/>
    <property type="project" value="InterPro"/>
</dbReference>
<evidence type="ECO:0000313" key="10">
    <source>
        <dbReference type="EMBL" id="GGB66100.1"/>
    </source>
</evidence>
<keyword evidence="7" id="KW-0235">DNA replication</keyword>
<evidence type="ECO:0000259" key="8">
    <source>
        <dbReference type="Pfam" id="PF00149"/>
    </source>
</evidence>
<evidence type="ECO:0000256" key="2">
    <source>
        <dbReference type="ARBA" id="ARBA00011322"/>
    </source>
</evidence>
<dbReference type="GO" id="GO:0006260">
    <property type="term" value="P:DNA replication"/>
    <property type="evidence" value="ECO:0007669"/>
    <property type="project" value="UniProtKB-KW"/>
</dbReference>
<dbReference type="InterPro" id="IPR026843">
    <property type="entry name" value="SbcD_C"/>
</dbReference>
<dbReference type="Gene3D" id="3.60.21.10">
    <property type="match status" value="1"/>
</dbReference>
<name>A0A8H9FP87_9MICO</name>
<feature type="domain" description="Calcineurin-like phosphoesterase" evidence="8">
    <location>
        <begin position="2"/>
        <end position="210"/>
    </location>
</feature>
<evidence type="ECO:0000256" key="3">
    <source>
        <dbReference type="ARBA" id="ARBA00013365"/>
    </source>
</evidence>
<dbReference type="PANTHER" id="PTHR30337">
    <property type="entry name" value="COMPONENT OF ATP-DEPENDENT DSDNA EXONUCLEASE"/>
    <property type="match status" value="1"/>
</dbReference>
<dbReference type="PANTHER" id="PTHR30337:SF0">
    <property type="entry name" value="NUCLEASE SBCCD SUBUNIT D"/>
    <property type="match status" value="1"/>
</dbReference>
<dbReference type="SUPFAM" id="SSF56300">
    <property type="entry name" value="Metallo-dependent phosphatases"/>
    <property type="match status" value="1"/>
</dbReference>
<dbReference type="AlphaFoldDB" id="A0A8H9FP87"/>
<keyword evidence="7" id="KW-0233">DNA recombination</keyword>
<dbReference type="GO" id="GO:0004519">
    <property type="term" value="F:endonuclease activity"/>
    <property type="evidence" value="ECO:0007669"/>
    <property type="project" value="UniProtKB-KW"/>
</dbReference>
<reference evidence="10" key="1">
    <citation type="journal article" date="2014" name="Int. J. Syst. Evol. Microbiol.">
        <title>Complete genome sequence of Corynebacterium casei LMG S-19264T (=DSM 44701T), isolated from a smear-ripened cheese.</title>
        <authorList>
            <consortium name="US DOE Joint Genome Institute (JGI-PGF)"/>
            <person name="Walter F."/>
            <person name="Albersmeier A."/>
            <person name="Kalinowski J."/>
            <person name="Ruckert C."/>
        </authorList>
    </citation>
    <scope>NUCLEOTIDE SEQUENCE</scope>
    <source>
        <strain evidence="10">CGMCC 1.10749</strain>
    </source>
</reference>
<dbReference type="Pfam" id="PF00149">
    <property type="entry name" value="Metallophos"/>
    <property type="match status" value="1"/>
</dbReference>
<dbReference type="InterPro" id="IPR041796">
    <property type="entry name" value="Mre11_N"/>
</dbReference>
<dbReference type="Pfam" id="PF12320">
    <property type="entry name" value="SbcD_C"/>
    <property type="match status" value="1"/>
</dbReference>
<dbReference type="GO" id="GO:0006310">
    <property type="term" value="P:DNA recombination"/>
    <property type="evidence" value="ECO:0007669"/>
    <property type="project" value="UniProtKB-KW"/>
</dbReference>
<comment type="subunit">
    <text evidence="2 7">Heterodimer of SbcC and SbcD.</text>
</comment>
<evidence type="ECO:0000256" key="6">
    <source>
        <dbReference type="ARBA" id="ARBA00022839"/>
    </source>
</evidence>
<dbReference type="InterPro" id="IPR004843">
    <property type="entry name" value="Calcineurin-like_PHP"/>
</dbReference>
<protein>
    <recommendedName>
        <fullName evidence="3 7">Nuclease SbcCD subunit D</fullName>
    </recommendedName>
</protein>
<evidence type="ECO:0000259" key="9">
    <source>
        <dbReference type="Pfam" id="PF12320"/>
    </source>
</evidence>
<keyword evidence="7" id="KW-0255">Endonuclease</keyword>
<sequence>MIHTSDWHLGRAFHQVGLHAAQSAFLDSLVEVVRSESVDAVLVSGDVYDRALPAPDTVALLSDAVERLIDAGAAVVLSSGNHDSAIRLGFASRLLERSGLHIRTSLDDVGRPVMVGDVAVHPLPYLEPSLTAGPLGASERTHAGVLRAAMARVRSSLAEGRHERSVVMAHAFVTGGATSESERDIAVGGVAAVPPEVFDGVDYAALGHLHGRQEVAEGQRYSGSPVAMSFSEASHTKGSWLVDLSSDKPVVDFVEAPVERPLALLRGTLDELLTDSQHASAESAWCQVTLTDPVRPLGAMERLRARFPHTLDLRFAPTGEVTTMSAYAGSLTERSDLAVCCDFLGHVRGGHAADDDERALIEEAVEGARLRRAGSDGEVATRSARGSGAA</sequence>
<accession>A0A8H9FP87</accession>
<dbReference type="InterPro" id="IPR004593">
    <property type="entry name" value="SbcD"/>
</dbReference>
<organism evidence="10 11">
    <name type="scientific">Knoellia flava</name>
    <dbReference type="NCBI Taxonomy" id="913969"/>
    <lineage>
        <taxon>Bacteria</taxon>
        <taxon>Bacillati</taxon>
        <taxon>Actinomycetota</taxon>
        <taxon>Actinomycetes</taxon>
        <taxon>Micrococcales</taxon>
        <taxon>Intrasporangiaceae</taxon>
        <taxon>Knoellia</taxon>
    </lineage>
</organism>
<proteinExistence type="inferred from homology"/>
<evidence type="ECO:0000256" key="5">
    <source>
        <dbReference type="ARBA" id="ARBA00022801"/>
    </source>
</evidence>
<dbReference type="CDD" id="cd00840">
    <property type="entry name" value="MPP_Mre11_N"/>
    <property type="match status" value="1"/>
</dbReference>
<keyword evidence="4 7" id="KW-0540">Nuclease</keyword>
<evidence type="ECO:0000256" key="4">
    <source>
        <dbReference type="ARBA" id="ARBA00022722"/>
    </source>
</evidence>
<evidence type="ECO:0000256" key="1">
    <source>
        <dbReference type="ARBA" id="ARBA00010555"/>
    </source>
</evidence>
<dbReference type="EMBL" id="BMEA01000001">
    <property type="protein sequence ID" value="GGB66100.1"/>
    <property type="molecule type" value="Genomic_DNA"/>
</dbReference>
<comment type="caution">
    <text evidence="10">The sequence shown here is derived from an EMBL/GenBank/DDBJ whole genome shotgun (WGS) entry which is preliminary data.</text>
</comment>
<evidence type="ECO:0000313" key="11">
    <source>
        <dbReference type="Proteomes" id="UP000628079"/>
    </source>
</evidence>
<dbReference type="NCBIfam" id="TIGR00619">
    <property type="entry name" value="sbcd"/>
    <property type="match status" value="1"/>
</dbReference>
<feature type="domain" description="Nuclease SbcCD subunit D C-terminal" evidence="9">
    <location>
        <begin position="259"/>
        <end position="344"/>
    </location>
</feature>
<keyword evidence="5 7" id="KW-0378">Hydrolase</keyword>
<evidence type="ECO:0000256" key="7">
    <source>
        <dbReference type="RuleBase" id="RU363069"/>
    </source>
</evidence>
<reference evidence="10" key="2">
    <citation type="submission" date="2020-09" db="EMBL/GenBank/DDBJ databases">
        <authorList>
            <person name="Sun Q."/>
            <person name="Zhou Y."/>
        </authorList>
    </citation>
    <scope>NUCLEOTIDE SEQUENCE</scope>
    <source>
        <strain evidence="10">CGMCC 1.10749</strain>
    </source>
</reference>